<keyword evidence="3" id="KW-1185">Reference proteome</keyword>
<dbReference type="EMBL" id="CP104694">
    <property type="protein sequence ID" value="UXI66437.1"/>
    <property type="molecule type" value="Genomic_DNA"/>
</dbReference>
<gene>
    <name evidence="2" type="ORF">N4264_16995</name>
</gene>
<feature type="chain" id="PRO_5046054404" evidence="1">
    <location>
        <begin position="28"/>
        <end position="165"/>
    </location>
</feature>
<organism evidence="2 3">
    <name type="scientific">Tahibacter amnicola</name>
    <dbReference type="NCBI Taxonomy" id="2976241"/>
    <lineage>
        <taxon>Bacteria</taxon>
        <taxon>Pseudomonadati</taxon>
        <taxon>Pseudomonadota</taxon>
        <taxon>Gammaproteobacteria</taxon>
        <taxon>Lysobacterales</taxon>
        <taxon>Rhodanobacteraceae</taxon>
        <taxon>Tahibacter</taxon>
    </lineage>
</organism>
<evidence type="ECO:0000256" key="1">
    <source>
        <dbReference type="SAM" id="SignalP"/>
    </source>
</evidence>
<evidence type="ECO:0000313" key="3">
    <source>
        <dbReference type="Proteomes" id="UP001064632"/>
    </source>
</evidence>
<dbReference type="RefSeq" id="WP_261693421.1">
    <property type="nucleotide sequence ID" value="NZ_CP104694.1"/>
</dbReference>
<accession>A0ABY6B9H6</accession>
<reference evidence="2" key="1">
    <citation type="submission" date="2022-09" db="EMBL/GenBank/DDBJ databases">
        <title>Tahibacter sp. nov., isolated from a fresh water.</title>
        <authorList>
            <person name="Baek J.H."/>
            <person name="Lee J.K."/>
            <person name="Kim J.M."/>
            <person name="Jeon C.O."/>
        </authorList>
    </citation>
    <scope>NUCLEOTIDE SEQUENCE</scope>
    <source>
        <strain evidence="2">W38</strain>
    </source>
</reference>
<dbReference type="Proteomes" id="UP001064632">
    <property type="component" value="Chromosome"/>
</dbReference>
<proteinExistence type="predicted"/>
<name>A0ABY6B9H6_9GAMM</name>
<sequence>MRSTSRRHCFVVFLALCAGAAASPALAVVGESHLFAGIVHEAPYYTPGVTVSFGTPNGQGDAVTDNSRAAMLMPIACTANNLRVSVSSTDLSYANATVTLVRNDTPTALSCTTAGGSCANTATNVLILAGDRISLQISPGLPQRPLTNDDSEIKVKIPFSWRCVE</sequence>
<evidence type="ECO:0000313" key="2">
    <source>
        <dbReference type="EMBL" id="UXI66437.1"/>
    </source>
</evidence>
<feature type="signal peptide" evidence="1">
    <location>
        <begin position="1"/>
        <end position="27"/>
    </location>
</feature>
<keyword evidence="1" id="KW-0732">Signal</keyword>
<protein>
    <submittedName>
        <fullName evidence="2">Uncharacterized protein</fullName>
    </submittedName>
</protein>